<keyword evidence="15" id="KW-1185">Reference proteome</keyword>
<evidence type="ECO:0000256" key="1">
    <source>
        <dbReference type="ARBA" id="ARBA00001971"/>
    </source>
</evidence>
<evidence type="ECO:0000256" key="6">
    <source>
        <dbReference type="ARBA" id="ARBA00022617"/>
    </source>
</evidence>
<keyword evidence="10 14" id="KW-0560">Oxidoreductase</keyword>
<dbReference type="PANTHER" id="PTHR24291:SF189">
    <property type="entry name" value="CYTOCHROME P450 4C3-RELATED"/>
    <property type="match status" value="1"/>
</dbReference>
<proteinExistence type="inferred from homology"/>
<keyword evidence="13" id="KW-0472">Membrane</keyword>
<evidence type="ECO:0000256" key="11">
    <source>
        <dbReference type="ARBA" id="ARBA00023004"/>
    </source>
</evidence>
<dbReference type="RefSeq" id="XP_052750812.1">
    <property type="nucleotide sequence ID" value="XM_052894852.1"/>
</dbReference>
<dbReference type="InterPro" id="IPR036396">
    <property type="entry name" value="Cyt_P450_sf"/>
</dbReference>
<name>A0ABM3MHI3_GALME</name>
<evidence type="ECO:0000256" key="5">
    <source>
        <dbReference type="ARBA" id="ARBA00010617"/>
    </source>
</evidence>
<comment type="cofactor">
    <cofactor evidence="1">
        <name>heme</name>
        <dbReference type="ChEBI" id="CHEBI:30413"/>
    </cofactor>
</comment>
<evidence type="ECO:0000256" key="3">
    <source>
        <dbReference type="ARBA" id="ARBA00004174"/>
    </source>
</evidence>
<dbReference type="GeneID" id="113511559"/>
<dbReference type="InterPro" id="IPR001128">
    <property type="entry name" value="Cyt_P450"/>
</dbReference>
<evidence type="ECO:0000313" key="16">
    <source>
        <dbReference type="RefSeq" id="XP_052750812.1"/>
    </source>
</evidence>
<evidence type="ECO:0000256" key="8">
    <source>
        <dbReference type="ARBA" id="ARBA00022824"/>
    </source>
</evidence>
<sequence length="644" mass="73776">MLLYLIAGVLLAWTVAYKYRRRNMYKLASRIPAPTNEWPMIGVAHTLSGSTEDIMASLQKFSYEAMENDGIVRVWLGHILYFVVVNPLDLDVLMKTCLEKDDLHRFLRKVTGNGTVFAPVPIWRKRRKVLVPAFSPKIVESFVDVFSKQSVKLTKQLEKQVDKGPFSLWPFVSTYTLDSVCDIMASLQKISYEAMDNDGMIKVWLGHILYFVVVNPLDLDVLMKTCLEKDDLHRFIRKIIGNGTVFAPVSIWRKRRKVLVPAFSPKIVESFVDVFSEQSVKLTKQLEKQVDKGPFSLWPFVSTYTLDSVCETAMGVKMNAQENPDSPFLICLNRILNLVCKRIFHLWLQPEWLFKLFPQYIEHQKCLNEMHEFVDKVIKMKRADMKTESKSKPETDKVYDLGQYKMQSFLDLLVTLSGGNTGGGYTDIELREEVLTLTIAGTDTSAVAIGYVFKLLAKYPDVQEKVYQELCKVFGDSNRPVIKEDLPKLKYLERVVKETLRLFLPVPFVIRKVLNDIALPSGRVLPAGSGVGVSIWGVHRDPHYWGPDAEHFDPDRFLPERFNLAHTCSYMPFSSGPRNCPGYQYALMSMKTALSTILRSYKVVGEQEPTTIPHIRVKIDIMMKDADGYCVALERRMPTFTKKK</sequence>
<comment type="similarity">
    <text evidence="5 14">Belongs to the cytochrome P450 family.</text>
</comment>
<reference evidence="16" key="1">
    <citation type="submission" date="2025-08" db="UniProtKB">
        <authorList>
            <consortium name="RefSeq"/>
        </authorList>
    </citation>
    <scope>IDENTIFICATION</scope>
    <source>
        <tissue evidence="16">Whole larvae</tissue>
    </source>
</reference>
<dbReference type="Proteomes" id="UP001652740">
    <property type="component" value="Unplaced"/>
</dbReference>
<evidence type="ECO:0000256" key="14">
    <source>
        <dbReference type="RuleBase" id="RU000461"/>
    </source>
</evidence>
<keyword evidence="12 14" id="KW-0503">Monooxygenase</keyword>
<gene>
    <name evidence="16" type="primary">LOC113511559</name>
</gene>
<evidence type="ECO:0000256" key="10">
    <source>
        <dbReference type="ARBA" id="ARBA00023002"/>
    </source>
</evidence>
<evidence type="ECO:0000256" key="9">
    <source>
        <dbReference type="ARBA" id="ARBA00022848"/>
    </source>
</evidence>
<dbReference type="Gene3D" id="1.10.630.10">
    <property type="entry name" value="Cytochrome P450"/>
    <property type="match status" value="2"/>
</dbReference>
<organism evidence="15 16">
    <name type="scientific">Galleria mellonella</name>
    <name type="common">Greater wax moth</name>
    <dbReference type="NCBI Taxonomy" id="7137"/>
    <lineage>
        <taxon>Eukaryota</taxon>
        <taxon>Metazoa</taxon>
        <taxon>Ecdysozoa</taxon>
        <taxon>Arthropoda</taxon>
        <taxon>Hexapoda</taxon>
        <taxon>Insecta</taxon>
        <taxon>Pterygota</taxon>
        <taxon>Neoptera</taxon>
        <taxon>Endopterygota</taxon>
        <taxon>Lepidoptera</taxon>
        <taxon>Glossata</taxon>
        <taxon>Ditrysia</taxon>
        <taxon>Pyraloidea</taxon>
        <taxon>Pyralidae</taxon>
        <taxon>Galleriinae</taxon>
        <taxon>Galleria</taxon>
    </lineage>
</organism>
<protein>
    <submittedName>
        <fullName evidence="16">Cytochrome P450 4d1-like isoform X1</fullName>
    </submittedName>
</protein>
<accession>A0ABM3MHI3</accession>
<dbReference type="PRINTS" id="PR00385">
    <property type="entry name" value="P450"/>
</dbReference>
<keyword evidence="6 14" id="KW-0349">Heme</keyword>
<dbReference type="InterPro" id="IPR017972">
    <property type="entry name" value="Cyt_P450_CS"/>
</dbReference>
<evidence type="ECO:0000313" key="15">
    <source>
        <dbReference type="Proteomes" id="UP001652740"/>
    </source>
</evidence>
<dbReference type="InterPro" id="IPR002401">
    <property type="entry name" value="Cyt_P450_E_grp-I"/>
</dbReference>
<dbReference type="InterPro" id="IPR050196">
    <property type="entry name" value="Cytochrome_P450_Monoox"/>
</dbReference>
<dbReference type="PANTHER" id="PTHR24291">
    <property type="entry name" value="CYTOCHROME P450 FAMILY 4"/>
    <property type="match status" value="1"/>
</dbReference>
<dbReference type="PROSITE" id="PS00086">
    <property type="entry name" value="CYTOCHROME_P450"/>
    <property type="match status" value="1"/>
</dbReference>
<keyword evidence="8" id="KW-0256">Endoplasmic reticulum</keyword>
<keyword evidence="11 14" id="KW-0408">Iron</keyword>
<keyword evidence="7 14" id="KW-0479">Metal-binding</keyword>
<dbReference type="SUPFAM" id="SSF48264">
    <property type="entry name" value="Cytochrome P450"/>
    <property type="match status" value="2"/>
</dbReference>
<evidence type="ECO:0000256" key="2">
    <source>
        <dbReference type="ARBA" id="ARBA00003690"/>
    </source>
</evidence>
<evidence type="ECO:0000256" key="12">
    <source>
        <dbReference type="ARBA" id="ARBA00023033"/>
    </source>
</evidence>
<dbReference type="PRINTS" id="PR00463">
    <property type="entry name" value="EP450I"/>
</dbReference>
<comment type="function">
    <text evidence="2">May be involved in the metabolism of insect hormones and in the breakdown of synthetic insecticides.</text>
</comment>
<dbReference type="Pfam" id="PF00067">
    <property type="entry name" value="p450"/>
    <property type="match status" value="2"/>
</dbReference>
<evidence type="ECO:0000256" key="4">
    <source>
        <dbReference type="ARBA" id="ARBA00004406"/>
    </source>
</evidence>
<comment type="subcellular location">
    <subcellularLocation>
        <location evidence="4">Endoplasmic reticulum membrane</location>
        <topology evidence="4">Peripheral membrane protein</topology>
    </subcellularLocation>
    <subcellularLocation>
        <location evidence="3">Microsome membrane</location>
        <topology evidence="3">Peripheral membrane protein</topology>
    </subcellularLocation>
</comment>
<evidence type="ECO:0000256" key="7">
    <source>
        <dbReference type="ARBA" id="ARBA00022723"/>
    </source>
</evidence>
<dbReference type="CDD" id="cd20628">
    <property type="entry name" value="CYP4"/>
    <property type="match status" value="1"/>
</dbReference>
<evidence type="ECO:0000256" key="13">
    <source>
        <dbReference type="ARBA" id="ARBA00023136"/>
    </source>
</evidence>
<keyword evidence="9" id="KW-0492">Microsome</keyword>